<dbReference type="AlphaFoldDB" id="A0A382RYC6"/>
<organism evidence="1">
    <name type="scientific">marine metagenome</name>
    <dbReference type="NCBI Taxonomy" id="408172"/>
    <lineage>
        <taxon>unclassified sequences</taxon>
        <taxon>metagenomes</taxon>
        <taxon>ecological metagenomes</taxon>
    </lineage>
</organism>
<evidence type="ECO:0000313" key="1">
    <source>
        <dbReference type="EMBL" id="SVD02699.1"/>
    </source>
</evidence>
<feature type="non-terminal residue" evidence="1">
    <location>
        <position position="1"/>
    </location>
</feature>
<sequence length="42" mass="4767">MDLTVFPCSAWTGNTWFLHPIATRQSGVIPIFLSANGRNFWI</sequence>
<gene>
    <name evidence="1" type="ORF">METZ01_LOCUS355553</name>
</gene>
<proteinExistence type="predicted"/>
<protein>
    <submittedName>
        <fullName evidence="1">Uncharacterized protein</fullName>
    </submittedName>
</protein>
<reference evidence="1" key="1">
    <citation type="submission" date="2018-05" db="EMBL/GenBank/DDBJ databases">
        <authorList>
            <person name="Lanie J.A."/>
            <person name="Ng W.-L."/>
            <person name="Kazmierczak K.M."/>
            <person name="Andrzejewski T.M."/>
            <person name="Davidsen T.M."/>
            <person name="Wayne K.J."/>
            <person name="Tettelin H."/>
            <person name="Glass J.I."/>
            <person name="Rusch D."/>
            <person name="Podicherti R."/>
            <person name="Tsui H.-C.T."/>
            <person name="Winkler M.E."/>
        </authorList>
    </citation>
    <scope>NUCLEOTIDE SEQUENCE</scope>
</reference>
<accession>A0A382RYC6</accession>
<dbReference type="EMBL" id="UINC01125103">
    <property type="protein sequence ID" value="SVD02699.1"/>
    <property type="molecule type" value="Genomic_DNA"/>
</dbReference>
<name>A0A382RYC6_9ZZZZ</name>
<feature type="non-terminal residue" evidence="1">
    <location>
        <position position="42"/>
    </location>
</feature>